<evidence type="ECO:0000313" key="4">
    <source>
        <dbReference type="WBParaSite" id="Hba_13329"/>
    </source>
</evidence>
<evidence type="ECO:0000313" key="3">
    <source>
        <dbReference type="Proteomes" id="UP000095283"/>
    </source>
</evidence>
<dbReference type="InterPro" id="IPR056044">
    <property type="entry name" value="DUF7627"/>
</dbReference>
<organism evidence="3 4">
    <name type="scientific">Heterorhabditis bacteriophora</name>
    <name type="common">Entomopathogenic nematode worm</name>
    <dbReference type="NCBI Taxonomy" id="37862"/>
    <lineage>
        <taxon>Eukaryota</taxon>
        <taxon>Metazoa</taxon>
        <taxon>Ecdysozoa</taxon>
        <taxon>Nematoda</taxon>
        <taxon>Chromadorea</taxon>
        <taxon>Rhabditida</taxon>
        <taxon>Rhabditina</taxon>
        <taxon>Rhabditomorpha</taxon>
        <taxon>Strongyloidea</taxon>
        <taxon>Heterorhabditidae</taxon>
        <taxon>Heterorhabditis</taxon>
    </lineage>
</organism>
<protein>
    <recommendedName>
        <fullName evidence="2">DUF7627 domain-containing protein</fullName>
    </recommendedName>
</protein>
<dbReference type="Pfam" id="PF24628">
    <property type="entry name" value="DUF7627"/>
    <property type="match status" value="1"/>
</dbReference>
<dbReference type="AlphaFoldDB" id="A0A1I7X772"/>
<dbReference type="Proteomes" id="UP000095283">
    <property type="component" value="Unplaced"/>
</dbReference>
<sequence length="123" mass="14020">MNFLIVINLFIYFINCQATIKEVVVNNSENSSSQREDHEIVNRCARAISSLCESTQRSLWMKWPELCDEIYSIIKPSITDNKIITGEVKASLLNSLISLHSWTRSRVPTTKNSSTQTVKNITL</sequence>
<keyword evidence="1" id="KW-0732">Signal</keyword>
<reference evidence="4" key="1">
    <citation type="submission" date="2016-11" db="UniProtKB">
        <authorList>
            <consortium name="WormBaseParasite"/>
        </authorList>
    </citation>
    <scope>IDENTIFICATION</scope>
</reference>
<evidence type="ECO:0000256" key="1">
    <source>
        <dbReference type="SAM" id="SignalP"/>
    </source>
</evidence>
<accession>A0A1I7X772</accession>
<name>A0A1I7X772_HETBA</name>
<dbReference type="WBParaSite" id="Hba_13329">
    <property type="protein sequence ID" value="Hba_13329"/>
    <property type="gene ID" value="Hba_13329"/>
</dbReference>
<feature type="signal peptide" evidence="1">
    <location>
        <begin position="1"/>
        <end position="18"/>
    </location>
</feature>
<feature type="domain" description="DUF7627" evidence="2">
    <location>
        <begin position="21"/>
        <end position="109"/>
    </location>
</feature>
<feature type="chain" id="PRO_5009311007" description="DUF7627 domain-containing protein" evidence="1">
    <location>
        <begin position="19"/>
        <end position="123"/>
    </location>
</feature>
<proteinExistence type="predicted"/>
<evidence type="ECO:0000259" key="2">
    <source>
        <dbReference type="Pfam" id="PF24628"/>
    </source>
</evidence>
<keyword evidence="3" id="KW-1185">Reference proteome</keyword>